<dbReference type="InterPro" id="IPR036365">
    <property type="entry name" value="PGBD-like_sf"/>
</dbReference>
<dbReference type="InterPro" id="IPR002477">
    <property type="entry name" value="Peptidoglycan-bd-like"/>
</dbReference>
<reference evidence="2 3" key="1">
    <citation type="submission" date="2019-07" db="EMBL/GenBank/DDBJ databases">
        <title>Whole genome shotgun sequence of Reyranella soli NBRC 108950.</title>
        <authorList>
            <person name="Hosoyama A."/>
            <person name="Uohara A."/>
            <person name="Ohji S."/>
            <person name="Ichikawa N."/>
        </authorList>
    </citation>
    <scope>NUCLEOTIDE SEQUENCE [LARGE SCALE GENOMIC DNA]</scope>
    <source>
        <strain evidence="2 3">NBRC 108950</strain>
    </source>
</reference>
<proteinExistence type="predicted"/>
<dbReference type="AlphaFoldDB" id="A0A512NJL4"/>
<evidence type="ECO:0000313" key="3">
    <source>
        <dbReference type="Proteomes" id="UP000321058"/>
    </source>
</evidence>
<gene>
    <name evidence="2" type="ORF">RSO01_62680</name>
</gene>
<evidence type="ECO:0000313" key="2">
    <source>
        <dbReference type="EMBL" id="GEP59102.1"/>
    </source>
</evidence>
<dbReference type="OrthoDB" id="3809801at2"/>
<keyword evidence="3" id="KW-1185">Reference proteome</keyword>
<dbReference type="InterPro" id="IPR036366">
    <property type="entry name" value="PGBDSf"/>
</dbReference>
<feature type="domain" description="Peptidoglycan binding-like" evidence="1">
    <location>
        <begin position="30"/>
        <end position="93"/>
    </location>
</feature>
<dbReference type="RefSeq" id="WP_147154461.1">
    <property type="nucleotide sequence ID" value="NZ_BKAJ01000119.1"/>
</dbReference>
<organism evidence="2 3">
    <name type="scientific">Reyranella soli</name>
    <dbReference type="NCBI Taxonomy" id="1230389"/>
    <lineage>
        <taxon>Bacteria</taxon>
        <taxon>Pseudomonadati</taxon>
        <taxon>Pseudomonadota</taxon>
        <taxon>Alphaproteobacteria</taxon>
        <taxon>Hyphomicrobiales</taxon>
        <taxon>Reyranellaceae</taxon>
        <taxon>Reyranella</taxon>
    </lineage>
</organism>
<dbReference type="SUPFAM" id="SSF47090">
    <property type="entry name" value="PGBD-like"/>
    <property type="match status" value="1"/>
</dbReference>
<sequence length="119" mass="12351">MALQCARFSSEPDIVRASTNSPPLRRGSHGDGVHVLQLALIDLGFAMPISTKNGASLPDGIFGAETLKTVMAFQKANGLVADGIVGAHTMERLDKACAAQSAVQARADAFSSDKPKGLS</sequence>
<comment type="caution">
    <text evidence="2">The sequence shown here is derived from an EMBL/GenBank/DDBJ whole genome shotgun (WGS) entry which is preliminary data.</text>
</comment>
<dbReference type="Pfam" id="PF01471">
    <property type="entry name" value="PG_binding_1"/>
    <property type="match status" value="1"/>
</dbReference>
<name>A0A512NJL4_9HYPH</name>
<dbReference type="Gene3D" id="1.10.101.10">
    <property type="entry name" value="PGBD-like superfamily/PGBD"/>
    <property type="match status" value="1"/>
</dbReference>
<protein>
    <recommendedName>
        <fullName evidence="1">Peptidoglycan binding-like domain-containing protein</fullName>
    </recommendedName>
</protein>
<evidence type="ECO:0000259" key="1">
    <source>
        <dbReference type="Pfam" id="PF01471"/>
    </source>
</evidence>
<accession>A0A512NJL4</accession>
<dbReference type="Proteomes" id="UP000321058">
    <property type="component" value="Unassembled WGS sequence"/>
</dbReference>
<dbReference type="EMBL" id="BKAJ01000119">
    <property type="protein sequence ID" value="GEP59102.1"/>
    <property type="molecule type" value="Genomic_DNA"/>
</dbReference>